<feature type="compositionally biased region" description="Low complexity" evidence="1">
    <location>
        <begin position="81"/>
        <end position="92"/>
    </location>
</feature>
<keyword evidence="3" id="KW-1185">Reference proteome</keyword>
<feature type="compositionally biased region" description="Polar residues" evidence="1">
    <location>
        <begin position="93"/>
        <end position="104"/>
    </location>
</feature>
<feature type="region of interest" description="Disordered" evidence="1">
    <location>
        <begin position="201"/>
        <end position="257"/>
    </location>
</feature>
<proteinExistence type="predicted"/>
<feature type="compositionally biased region" description="Polar residues" evidence="1">
    <location>
        <begin position="226"/>
        <end position="249"/>
    </location>
</feature>
<feature type="region of interest" description="Disordered" evidence="1">
    <location>
        <begin position="44"/>
        <end position="104"/>
    </location>
</feature>
<dbReference type="OrthoDB" id="345797at2759"/>
<reference evidence="2" key="1">
    <citation type="submission" date="2013-10" db="EMBL/GenBank/DDBJ databases">
        <title>Genomic analysis of the causative agents of coccidiosis in chickens.</title>
        <authorList>
            <person name="Reid A.J."/>
            <person name="Blake D."/>
            <person name="Billington K."/>
            <person name="Browne H."/>
            <person name="Dunn M."/>
            <person name="Hung S."/>
            <person name="Kawahara F."/>
            <person name="Miranda-Saavedra D."/>
            <person name="Mourier T."/>
            <person name="Nagra H."/>
            <person name="Otto T.D."/>
            <person name="Rawlings N."/>
            <person name="Sanchez A."/>
            <person name="Sanders M."/>
            <person name="Subramaniam C."/>
            <person name="Tay Y."/>
            <person name="Dear P."/>
            <person name="Doerig C."/>
            <person name="Gruber A."/>
            <person name="Parkinson J."/>
            <person name="Shirley M."/>
            <person name="Wan K.L."/>
            <person name="Berriman M."/>
            <person name="Tomley F."/>
            <person name="Pain A."/>
        </authorList>
    </citation>
    <scope>NUCLEOTIDE SEQUENCE [LARGE SCALE GENOMIC DNA]</scope>
    <source>
        <strain evidence="2">Houghton</strain>
    </source>
</reference>
<dbReference type="AlphaFoldDB" id="U6LET6"/>
<name>U6LET6_9EIME</name>
<dbReference type="VEuPathDB" id="ToxoDB:EBH_0021630"/>
<reference evidence="2" key="2">
    <citation type="submission" date="2013-10" db="EMBL/GenBank/DDBJ databases">
        <authorList>
            <person name="Aslett M."/>
        </authorList>
    </citation>
    <scope>NUCLEOTIDE SEQUENCE [LARGE SCALE GENOMIC DNA]</scope>
    <source>
        <strain evidence="2">Houghton</strain>
    </source>
</reference>
<dbReference type="EMBL" id="HG711254">
    <property type="protein sequence ID" value="CDJ48681.1"/>
    <property type="molecule type" value="Genomic_DNA"/>
</dbReference>
<dbReference type="Proteomes" id="UP000030750">
    <property type="component" value="Unassembled WGS sequence"/>
</dbReference>
<protein>
    <submittedName>
        <fullName evidence="2">Uncharacterized protein</fullName>
    </submittedName>
</protein>
<sequence length="369" mass="40338">MQAVKCSPADLNAINGNTYMKPKAALVCWLQRFLPSALASSRRIDRTPADVQRPEASPEEDTERRGKHADARGPTTPPIPVSSRSSVPPSDSATAANDVPSSIPSLLSEKVPEEEDCMKDSFVLSTTKGVVPEIINESSTKEGVGEESAYVGCRELQIQPEECESTGDTEDASLVVTGTSEKLCPACYSLVKRGEKSAVARDKPEAVTGEALQSAECDQTPPLPSPNIQWQHSGRGQQSLHQLSAQEGQPQPEPNKLLFGPAAWASLTSFWALMFSSCVGLPTPLHHERIEKSAEAEEDENNAALKSHQGTLWSESNLQLACGTRCRKLRRVKDEGRQVWMEYQEVTLHDNSKRFQWVELTDDTDAAVE</sequence>
<evidence type="ECO:0000313" key="2">
    <source>
        <dbReference type="EMBL" id="CDJ48681.1"/>
    </source>
</evidence>
<feature type="compositionally biased region" description="Basic and acidic residues" evidence="1">
    <location>
        <begin position="62"/>
        <end position="71"/>
    </location>
</feature>
<evidence type="ECO:0000256" key="1">
    <source>
        <dbReference type="SAM" id="MobiDB-lite"/>
    </source>
</evidence>
<organism evidence="2 3">
    <name type="scientific">Eimeria brunetti</name>
    <dbReference type="NCBI Taxonomy" id="51314"/>
    <lineage>
        <taxon>Eukaryota</taxon>
        <taxon>Sar</taxon>
        <taxon>Alveolata</taxon>
        <taxon>Apicomplexa</taxon>
        <taxon>Conoidasida</taxon>
        <taxon>Coccidia</taxon>
        <taxon>Eucoccidiorida</taxon>
        <taxon>Eimeriorina</taxon>
        <taxon>Eimeriidae</taxon>
        <taxon>Eimeria</taxon>
    </lineage>
</organism>
<evidence type="ECO:0000313" key="3">
    <source>
        <dbReference type="Proteomes" id="UP000030750"/>
    </source>
</evidence>
<accession>U6LET6</accession>
<gene>
    <name evidence="2" type="ORF">EBH_0021630</name>
</gene>